<dbReference type="InterPro" id="IPR002423">
    <property type="entry name" value="Cpn60/GroEL/TCP-1"/>
</dbReference>
<evidence type="ECO:0000313" key="6">
    <source>
        <dbReference type="Proteomes" id="UP000008021"/>
    </source>
</evidence>
<dbReference type="GO" id="GO:0005524">
    <property type="term" value="F:ATP binding"/>
    <property type="evidence" value="ECO:0007669"/>
    <property type="project" value="UniProtKB-KW"/>
</dbReference>
<keyword evidence="6" id="KW-1185">Reference proteome</keyword>
<dbReference type="AlphaFoldDB" id="A0A0E0DD76"/>
<dbReference type="Pfam" id="PF00118">
    <property type="entry name" value="Cpn60_TCP1"/>
    <property type="match status" value="1"/>
</dbReference>
<dbReference type="PANTHER" id="PTHR11353">
    <property type="entry name" value="CHAPERONIN"/>
    <property type="match status" value="1"/>
</dbReference>
<dbReference type="Gramene" id="OMERI04G08980.1">
    <property type="protein sequence ID" value="OMERI04G08980.1"/>
    <property type="gene ID" value="OMERI04G08980"/>
</dbReference>
<dbReference type="InterPro" id="IPR027413">
    <property type="entry name" value="GROEL-like_equatorial_sf"/>
</dbReference>
<protein>
    <submittedName>
        <fullName evidence="5">Uncharacterized protein</fullName>
    </submittedName>
</protein>
<organism evidence="5">
    <name type="scientific">Oryza meridionalis</name>
    <dbReference type="NCBI Taxonomy" id="40149"/>
    <lineage>
        <taxon>Eukaryota</taxon>
        <taxon>Viridiplantae</taxon>
        <taxon>Streptophyta</taxon>
        <taxon>Embryophyta</taxon>
        <taxon>Tracheophyta</taxon>
        <taxon>Spermatophyta</taxon>
        <taxon>Magnoliopsida</taxon>
        <taxon>Liliopsida</taxon>
        <taxon>Poales</taxon>
        <taxon>Poaceae</taxon>
        <taxon>BOP clade</taxon>
        <taxon>Oryzoideae</taxon>
        <taxon>Oryzeae</taxon>
        <taxon>Oryzinae</taxon>
        <taxon>Oryza</taxon>
    </lineage>
</organism>
<dbReference type="InterPro" id="IPR017998">
    <property type="entry name" value="Chaperone_TCP-1"/>
</dbReference>
<name>A0A0E0DD76_9ORYZ</name>
<dbReference type="HOGENOM" id="CLU_1436591_0_0_1"/>
<evidence type="ECO:0000256" key="1">
    <source>
        <dbReference type="ARBA" id="ARBA00022741"/>
    </source>
</evidence>
<keyword evidence="1" id="KW-0547">Nucleotide-binding</keyword>
<evidence type="ECO:0000313" key="5">
    <source>
        <dbReference type="EnsemblPlants" id="OMERI04G08980.1"/>
    </source>
</evidence>
<evidence type="ECO:0000256" key="3">
    <source>
        <dbReference type="ARBA" id="ARBA00023186"/>
    </source>
</evidence>
<reference evidence="5" key="1">
    <citation type="submission" date="2015-04" db="UniProtKB">
        <authorList>
            <consortium name="EnsemblPlants"/>
        </authorList>
    </citation>
    <scope>IDENTIFICATION</scope>
</reference>
<dbReference type="SUPFAM" id="SSF48592">
    <property type="entry name" value="GroEL equatorial domain-like"/>
    <property type="match status" value="1"/>
</dbReference>
<dbReference type="Proteomes" id="UP000008021">
    <property type="component" value="Chromosome 4"/>
</dbReference>
<accession>A0A0E0DD76</accession>
<reference evidence="5" key="2">
    <citation type="submission" date="2018-05" db="EMBL/GenBank/DDBJ databases">
        <title>OmerRS3 (Oryza meridionalis Reference Sequence Version 3).</title>
        <authorList>
            <person name="Zhang J."/>
            <person name="Kudrna D."/>
            <person name="Lee S."/>
            <person name="Talag J."/>
            <person name="Welchert J."/>
            <person name="Wing R.A."/>
        </authorList>
    </citation>
    <scope>NUCLEOTIDE SEQUENCE [LARGE SCALE GENOMIC DNA]</scope>
    <source>
        <strain evidence="5">cv. OR44</strain>
    </source>
</reference>
<dbReference type="EnsemblPlants" id="OMERI04G08980.1">
    <property type="protein sequence ID" value="OMERI04G08980.1"/>
    <property type="gene ID" value="OMERI04G08980"/>
</dbReference>
<dbReference type="GO" id="GO:0140662">
    <property type="term" value="F:ATP-dependent protein folding chaperone"/>
    <property type="evidence" value="ECO:0007669"/>
    <property type="project" value="InterPro"/>
</dbReference>
<sequence length="210" mass="22902">MDKMISSGGDQAPHEAIIITNVGATILLQPAACMLANFSRSKDTAAEDGTTTVVVLAGSLLRRTQSLLSARSLLHCAQLPLPARRRRPPRRRQSDSPGPPRYPRWGWRVRHSGQRGCGLDILGRRGVWCGSSWARPGKLRCVAWSLMLSAATSCARAAISAVAKVPSKISVVVREGDEDGNRDREQIRHEEDRKGDWSGMVPILEISSGM</sequence>
<dbReference type="STRING" id="40149.A0A0E0DD76"/>
<evidence type="ECO:0000256" key="2">
    <source>
        <dbReference type="ARBA" id="ARBA00022840"/>
    </source>
</evidence>
<proteinExistence type="predicted"/>
<evidence type="ECO:0000256" key="4">
    <source>
        <dbReference type="SAM" id="MobiDB-lite"/>
    </source>
</evidence>
<feature type="region of interest" description="Disordered" evidence="4">
    <location>
        <begin position="84"/>
        <end position="104"/>
    </location>
</feature>
<keyword evidence="2" id="KW-0067">ATP-binding</keyword>
<keyword evidence="3" id="KW-0143">Chaperone</keyword>
<dbReference type="Gene3D" id="1.10.560.10">
    <property type="entry name" value="GroEL-like equatorial domain"/>
    <property type="match status" value="1"/>
</dbReference>